<name>A0A6A6CJT7_ZASCE</name>
<organism evidence="2 3">
    <name type="scientific">Zasmidium cellare ATCC 36951</name>
    <dbReference type="NCBI Taxonomy" id="1080233"/>
    <lineage>
        <taxon>Eukaryota</taxon>
        <taxon>Fungi</taxon>
        <taxon>Dikarya</taxon>
        <taxon>Ascomycota</taxon>
        <taxon>Pezizomycotina</taxon>
        <taxon>Dothideomycetes</taxon>
        <taxon>Dothideomycetidae</taxon>
        <taxon>Mycosphaerellales</taxon>
        <taxon>Mycosphaerellaceae</taxon>
        <taxon>Zasmidium</taxon>
    </lineage>
</organism>
<proteinExistence type="predicted"/>
<dbReference type="OrthoDB" id="3870711at2759"/>
<dbReference type="AlphaFoldDB" id="A0A6A6CJT7"/>
<dbReference type="EMBL" id="ML993595">
    <property type="protein sequence ID" value="KAF2166883.1"/>
    <property type="molecule type" value="Genomic_DNA"/>
</dbReference>
<feature type="compositionally biased region" description="Low complexity" evidence="1">
    <location>
        <begin position="391"/>
        <end position="410"/>
    </location>
</feature>
<dbReference type="RefSeq" id="XP_033667772.1">
    <property type="nucleotide sequence ID" value="XM_033812778.1"/>
</dbReference>
<feature type="region of interest" description="Disordered" evidence="1">
    <location>
        <begin position="263"/>
        <end position="282"/>
    </location>
</feature>
<feature type="region of interest" description="Disordered" evidence="1">
    <location>
        <begin position="104"/>
        <end position="253"/>
    </location>
</feature>
<sequence length="725" mass="76514">MDADAAMMLADLGNTHRDRVSAPLPNGVDSRTAERQEAIIRAENRARREGILQQATEDDGQQHRAVMAWYEQSTFGGDDTADDLQNRFDGQGHRRELRQRLAQENDRGREFQENRFGEERSHYTYQRGGPSMPRDRPPPSRAARQPLAVTNPNRQRAPSPRSFGTRKFGPTRQGATPDGGIPSITQGLASAAQAMSTLAGPPAASSSTTTAAPASGLAHATSSHLAIQPPARSASPAFSTASSTSTTEQAVASAQARMRAAFAARQMARSVTPTPTPHTHAAPTVANHADAESEANTSHATDDPTAASSPEDVDDDEPWPQWEAPPANRFHSRPSPAVARAQNAVKAHLATQHSGQSTGGATAASSQNAIPSSSSAPPHLGRRTATGNVVSNGTSTSASTGAPASARTTGPRPRATGPSTPYFVTNGLDSSMTFPRGRATGAASVETTTNGTGTTSAVPRSRATNGGPSSPAHIASMPPPPITSAPRSPIVDEVSKRAQAHPLLLDESVKLKAFVSAVMRTARDLEEVEKHYSEFPERRPALDYARQKTARTVVKFAADGDQNAAETWARGRFPDRHWLVDAAFSAWSGATPEDAAHPTVQQIIKTTRVMKQENEAEQDLVTPTAQPTTSAGAAPSSDSTHSSATADTNSTAVSTPTPPRTAMGMLGVTFYDVIGSFLGNREFQLPVPVTGNLSFTSRAGDYNPLGLADAMEKFASFISQPTATV</sequence>
<feature type="compositionally biased region" description="Basic and acidic residues" evidence="1">
    <location>
        <begin position="104"/>
        <end position="122"/>
    </location>
</feature>
<feature type="compositionally biased region" description="Low complexity" evidence="1">
    <location>
        <begin position="228"/>
        <end position="253"/>
    </location>
</feature>
<feature type="compositionally biased region" description="Polar residues" evidence="1">
    <location>
        <begin position="351"/>
        <end position="360"/>
    </location>
</feature>
<accession>A0A6A6CJT7</accession>
<feature type="compositionally biased region" description="Low complexity" evidence="1">
    <location>
        <begin position="196"/>
        <end position="218"/>
    </location>
</feature>
<evidence type="ECO:0000313" key="3">
    <source>
        <dbReference type="Proteomes" id="UP000799537"/>
    </source>
</evidence>
<feature type="compositionally biased region" description="Low complexity" evidence="1">
    <location>
        <begin position="363"/>
        <end position="378"/>
    </location>
</feature>
<keyword evidence="3" id="KW-1185">Reference proteome</keyword>
<feature type="compositionally biased region" description="Polar residues" evidence="1">
    <location>
        <begin position="417"/>
        <end position="433"/>
    </location>
</feature>
<feature type="compositionally biased region" description="Low complexity" evidence="1">
    <location>
        <begin position="633"/>
        <end position="655"/>
    </location>
</feature>
<protein>
    <submittedName>
        <fullName evidence="2">Uncharacterized protein</fullName>
    </submittedName>
</protein>
<feature type="region of interest" description="Disordered" evidence="1">
    <location>
        <begin position="610"/>
        <end position="659"/>
    </location>
</feature>
<feature type="compositionally biased region" description="Polar residues" evidence="1">
    <location>
        <begin position="456"/>
        <end position="468"/>
    </location>
</feature>
<feature type="region of interest" description="Disordered" evidence="1">
    <location>
        <begin position="287"/>
        <end position="488"/>
    </location>
</feature>
<dbReference type="GeneID" id="54566050"/>
<feature type="compositionally biased region" description="Polar residues" evidence="1">
    <location>
        <begin position="621"/>
        <end position="631"/>
    </location>
</feature>
<gene>
    <name evidence="2" type="ORF">M409DRAFT_54657</name>
</gene>
<evidence type="ECO:0000256" key="1">
    <source>
        <dbReference type="SAM" id="MobiDB-lite"/>
    </source>
</evidence>
<reference evidence="2" key="1">
    <citation type="journal article" date="2020" name="Stud. Mycol.">
        <title>101 Dothideomycetes genomes: a test case for predicting lifestyles and emergence of pathogens.</title>
        <authorList>
            <person name="Haridas S."/>
            <person name="Albert R."/>
            <person name="Binder M."/>
            <person name="Bloem J."/>
            <person name="Labutti K."/>
            <person name="Salamov A."/>
            <person name="Andreopoulos B."/>
            <person name="Baker S."/>
            <person name="Barry K."/>
            <person name="Bills G."/>
            <person name="Bluhm B."/>
            <person name="Cannon C."/>
            <person name="Castanera R."/>
            <person name="Culley D."/>
            <person name="Daum C."/>
            <person name="Ezra D."/>
            <person name="Gonzalez J."/>
            <person name="Henrissat B."/>
            <person name="Kuo A."/>
            <person name="Liang C."/>
            <person name="Lipzen A."/>
            <person name="Lutzoni F."/>
            <person name="Magnuson J."/>
            <person name="Mondo S."/>
            <person name="Nolan M."/>
            <person name="Ohm R."/>
            <person name="Pangilinan J."/>
            <person name="Park H.-J."/>
            <person name="Ramirez L."/>
            <person name="Alfaro M."/>
            <person name="Sun H."/>
            <person name="Tritt A."/>
            <person name="Yoshinaga Y."/>
            <person name="Zwiers L.-H."/>
            <person name="Turgeon B."/>
            <person name="Goodwin S."/>
            <person name="Spatafora J."/>
            <person name="Crous P."/>
            <person name="Grigoriev I."/>
        </authorList>
    </citation>
    <scope>NUCLEOTIDE SEQUENCE</scope>
    <source>
        <strain evidence="2">ATCC 36951</strain>
    </source>
</reference>
<dbReference type="Proteomes" id="UP000799537">
    <property type="component" value="Unassembled WGS sequence"/>
</dbReference>
<evidence type="ECO:0000313" key="2">
    <source>
        <dbReference type="EMBL" id="KAF2166883.1"/>
    </source>
</evidence>